<sequence>MAKENHIKAEPSSEDDYEMEPDEEEEMSDSDSESETDESDTENAVTVADKEKKFSLINRDWFEKSGLAQSISILGSVSEEDVKSRWIKVSMEKKLEIANKRGKLHIEKFRIATLKAKLVSAIYDVISSGST</sequence>
<evidence type="ECO:0000313" key="4">
    <source>
        <dbReference type="Proteomes" id="UP000029120"/>
    </source>
</evidence>
<gene>
    <name evidence="3" type="ordered locus">AALP_Aa2g037000</name>
</gene>
<dbReference type="Pfam" id="PF22757">
    <property type="entry name" value="GeBP-like_C"/>
    <property type="match status" value="1"/>
</dbReference>
<reference evidence="4" key="1">
    <citation type="journal article" date="2015" name="Nat. Plants">
        <title>Genome expansion of Arabis alpina linked with retrotransposition and reduced symmetric DNA methylation.</title>
        <authorList>
            <person name="Willing E.M."/>
            <person name="Rawat V."/>
            <person name="Mandakova T."/>
            <person name="Maumus F."/>
            <person name="James G.V."/>
            <person name="Nordstroem K.J."/>
            <person name="Becker C."/>
            <person name="Warthmann N."/>
            <person name="Chica C."/>
            <person name="Szarzynska B."/>
            <person name="Zytnicki M."/>
            <person name="Albani M.C."/>
            <person name="Kiefer C."/>
            <person name="Bergonzi S."/>
            <person name="Castaings L."/>
            <person name="Mateos J.L."/>
            <person name="Berns M.C."/>
            <person name="Bujdoso N."/>
            <person name="Piofczyk T."/>
            <person name="de Lorenzo L."/>
            <person name="Barrero-Sicilia C."/>
            <person name="Mateos I."/>
            <person name="Piednoel M."/>
            <person name="Hagmann J."/>
            <person name="Chen-Min-Tao R."/>
            <person name="Iglesias-Fernandez R."/>
            <person name="Schuster S.C."/>
            <person name="Alonso-Blanco C."/>
            <person name="Roudier F."/>
            <person name="Carbonero P."/>
            <person name="Paz-Ares J."/>
            <person name="Davis S.J."/>
            <person name="Pecinka A."/>
            <person name="Quesneville H."/>
            <person name="Colot V."/>
            <person name="Lysak M.A."/>
            <person name="Weigel D."/>
            <person name="Coupland G."/>
            <person name="Schneeberger K."/>
        </authorList>
    </citation>
    <scope>NUCLEOTIDE SEQUENCE [LARGE SCALE GENOMIC DNA]</scope>
    <source>
        <strain evidence="4">cv. Pajares</strain>
    </source>
</reference>
<evidence type="ECO:0000259" key="2">
    <source>
        <dbReference type="Pfam" id="PF22757"/>
    </source>
</evidence>
<feature type="region of interest" description="Disordered" evidence="1">
    <location>
        <begin position="1"/>
        <end position="47"/>
    </location>
</feature>
<feature type="compositionally biased region" description="Acidic residues" evidence="1">
    <location>
        <begin position="12"/>
        <end position="41"/>
    </location>
</feature>
<dbReference type="InterPro" id="IPR053933">
    <property type="entry name" value="GeBP-like_C"/>
</dbReference>
<organism evidence="3 4">
    <name type="scientific">Arabis alpina</name>
    <name type="common">Alpine rock-cress</name>
    <dbReference type="NCBI Taxonomy" id="50452"/>
    <lineage>
        <taxon>Eukaryota</taxon>
        <taxon>Viridiplantae</taxon>
        <taxon>Streptophyta</taxon>
        <taxon>Embryophyta</taxon>
        <taxon>Tracheophyta</taxon>
        <taxon>Spermatophyta</taxon>
        <taxon>Magnoliopsida</taxon>
        <taxon>eudicotyledons</taxon>
        <taxon>Gunneridae</taxon>
        <taxon>Pentapetalae</taxon>
        <taxon>rosids</taxon>
        <taxon>malvids</taxon>
        <taxon>Brassicales</taxon>
        <taxon>Brassicaceae</taxon>
        <taxon>Arabideae</taxon>
        <taxon>Arabis</taxon>
    </lineage>
</organism>
<keyword evidence="4" id="KW-1185">Reference proteome</keyword>
<protein>
    <recommendedName>
        <fullName evidence="2">Glabrous enhancer-binding protein-like C-terminal domain-containing protein</fullName>
    </recommendedName>
</protein>
<accession>A0A087HF55</accession>
<proteinExistence type="predicted"/>
<dbReference type="Gramene" id="KFK40757">
    <property type="protein sequence ID" value="KFK40757"/>
    <property type="gene ID" value="AALP_AA2G037000"/>
</dbReference>
<dbReference type="AlphaFoldDB" id="A0A087HF55"/>
<dbReference type="EMBL" id="CM002870">
    <property type="protein sequence ID" value="KFK40757.1"/>
    <property type="molecule type" value="Genomic_DNA"/>
</dbReference>
<name>A0A087HF55_ARAAL</name>
<dbReference type="Proteomes" id="UP000029120">
    <property type="component" value="Chromosome 2"/>
</dbReference>
<feature type="compositionally biased region" description="Basic and acidic residues" evidence="1">
    <location>
        <begin position="1"/>
        <end position="11"/>
    </location>
</feature>
<evidence type="ECO:0000313" key="3">
    <source>
        <dbReference type="EMBL" id="KFK40757.1"/>
    </source>
</evidence>
<feature type="domain" description="Glabrous enhancer-binding protein-like C-terminal" evidence="2">
    <location>
        <begin position="60"/>
        <end position="123"/>
    </location>
</feature>
<evidence type="ECO:0000256" key="1">
    <source>
        <dbReference type="SAM" id="MobiDB-lite"/>
    </source>
</evidence>